<evidence type="ECO:0000313" key="2">
    <source>
        <dbReference type="EMBL" id="QDZ15864.1"/>
    </source>
</evidence>
<sequence>MVQIAALCVAMLLVFTTGPGAVPWFLVLILLPATGILVGYAILERFAYQIRGDLRAAGIDVKDGCFIRSPSDVSKWLAREGIERSTLIRVGDGKYGG</sequence>
<evidence type="ECO:0000256" key="1">
    <source>
        <dbReference type="SAM" id="Phobius"/>
    </source>
</evidence>
<gene>
    <name evidence="2" type="ORF">FPZ11_14760</name>
</gene>
<reference evidence="2 3" key="1">
    <citation type="submission" date="2019-07" db="EMBL/GenBank/DDBJ databases">
        <title>Full genome sequence of Humibacter sp. WJ7-1.</title>
        <authorList>
            <person name="Im W.-T."/>
        </authorList>
    </citation>
    <scope>NUCLEOTIDE SEQUENCE [LARGE SCALE GENOMIC DNA]</scope>
    <source>
        <strain evidence="2 3">WJ7-1</strain>
    </source>
</reference>
<dbReference type="OrthoDB" id="9867013at2"/>
<name>A0A5B8M786_9MICO</name>
<dbReference type="AlphaFoldDB" id="A0A5B8M786"/>
<keyword evidence="1" id="KW-0812">Transmembrane</keyword>
<feature type="transmembrane region" description="Helical" evidence="1">
    <location>
        <begin position="26"/>
        <end position="43"/>
    </location>
</feature>
<keyword evidence="1" id="KW-1133">Transmembrane helix</keyword>
<accession>A0A5B8M786</accession>
<proteinExistence type="predicted"/>
<evidence type="ECO:0000313" key="3">
    <source>
        <dbReference type="Proteomes" id="UP000320216"/>
    </source>
</evidence>
<keyword evidence="3" id="KW-1185">Reference proteome</keyword>
<organism evidence="2 3">
    <name type="scientific">Humibacter ginsenosidimutans</name>
    <dbReference type="NCBI Taxonomy" id="2599293"/>
    <lineage>
        <taxon>Bacteria</taxon>
        <taxon>Bacillati</taxon>
        <taxon>Actinomycetota</taxon>
        <taxon>Actinomycetes</taxon>
        <taxon>Micrococcales</taxon>
        <taxon>Microbacteriaceae</taxon>
        <taxon>Humibacter</taxon>
    </lineage>
</organism>
<dbReference type="EMBL" id="CP042305">
    <property type="protein sequence ID" value="QDZ15864.1"/>
    <property type="molecule type" value="Genomic_DNA"/>
</dbReference>
<protein>
    <submittedName>
        <fullName evidence="2">Uncharacterized protein</fullName>
    </submittedName>
</protein>
<keyword evidence="1" id="KW-0472">Membrane</keyword>
<dbReference type="RefSeq" id="WP_146321898.1">
    <property type="nucleotide sequence ID" value="NZ_CP042305.1"/>
</dbReference>
<dbReference type="KEGG" id="huw:FPZ11_14760"/>
<dbReference type="Proteomes" id="UP000320216">
    <property type="component" value="Chromosome"/>
</dbReference>